<organism evidence="1 2">
    <name type="scientific">Lutibacter profundi</name>
    <dbReference type="NCBI Taxonomy" id="1622118"/>
    <lineage>
        <taxon>Bacteria</taxon>
        <taxon>Pseudomonadati</taxon>
        <taxon>Bacteroidota</taxon>
        <taxon>Flavobacteriia</taxon>
        <taxon>Flavobacteriales</taxon>
        <taxon>Flavobacteriaceae</taxon>
        <taxon>Lutibacter</taxon>
    </lineage>
</organism>
<name>A0A109RP29_9FLAO</name>
<evidence type="ECO:0000313" key="2">
    <source>
        <dbReference type="Proteomes" id="UP000059672"/>
    </source>
</evidence>
<reference evidence="2" key="1">
    <citation type="submission" date="2015-12" db="EMBL/GenBank/DDBJ databases">
        <title>Complete genome sequence of Lutibacter profundus strain LP1.</title>
        <authorList>
            <person name="Wissuwa J."/>
            <person name="Le Moine Bauer S."/>
            <person name="Stokke R."/>
            <person name="Dahle H."/>
            <person name="Steen I.H."/>
        </authorList>
    </citation>
    <scope>NUCLEOTIDE SEQUENCE [LARGE SCALE GENOMIC DNA]</scope>
    <source>
        <strain evidence="2">LP1</strain>
    </source>
</reference>
<dbReference type="RefSeq" id="WP_068210543.1">
    <property type="nucleotide sequence ID" value="NZ_CP013355.1"/>
</dbReference>
<proteinExistence type="predicted"/>
<dbReference type="AlphaFoldDB" id="A0A109RP29"/>
<gene>
    <name evidence="1" type="ORF">Lupro_11710</name>
</gene>
<evidence type="ECO:0008006" key="3">
    <source>
        <dbReference type="Google" id="ProtNLM"/>
    </source>
</evidence>
<dbReference type="OrthoDB" id="1443689at2"/>
<dbReference type="EMBL" id="CP013355">
    <property type="protein sequence ID" value="AMC11890.1"/>
    <property type="molecule type" value="Genomic_DNA"/>
</dbReference>
<dbReference type="KEGG" id="lut:Lupro_11710"/>
<reference evidence="1 2" key="2">
    <citation type="journal article" date="2016" name="Int. J. Syst. Evol. Microbiol.">
        <title>Lutibacter profundi sp. nov., isolated from a deep-sea hydrothermal system on the Arctic Mid-Ocean Ridge and emended description of the genus Lutibacter.</title>
        <authorList>
            <person name="Le Moine Bauer S."/>
            <person name="Roalkvam I."/>
            <person name="Steen I.H."/>
            <person name="Dahle H."/>
        </authorList>
    </citation>
    <scope>NUCLEOTIDE SEQUENCE [LARGE SCALE GENOMIC DNA]</scope>
    <source>
        <strain evidence="1 2">LP1</strain>
    </source>
</reference>
<keyword evidence="2" id="KW-1185">Reference proteome</keyword>
<evidence type="ECO:0000313" key="1">
    <source>
        <dbReference type="EMBL" id="AMC11890.1"/>
    </source>
</evidence>
<protein>
    <recommendedName>
        <fullName evidence="3">Four helix bundle protein</fullName>
    </recommendedName>
</protein>
<dbReference type="Proteomes" id="UP000059672">
    <property type="component" value="Chromosome"/>
</dbReference>
<sequence length="132" mass="15658">MFTSSQHNINHSRIYKKALDIFNLSRRIASYITDDKDMISMYRSGNKTDNYADNLVMNAFRLVPKVVETEIQENPRLKLKYAKSLRYFIDILNQDCLKLELTITHGKDFVKLLRKELKKLRKIHSQYVNSML</sequence>
<dbReference type="STRING" id="1622118.Lupro_11710"/>
<accession>A0A109RP29</accession>